<dbReference type="Pfam" id="PF04138">
    <property type="entry name" value="GtrA_DPMS_TM"/>
    <property type="match status" value="1"/>
</dbReference>
<evidence type="ECO:0000256" key="4">
    <source>
        <dbReference type="ARBA" id="ARBA00022989"/>
    </source>
</evidence>
<dbReference type="InterPro" id="IPR051401">
    <property type="entry name" value="GtrA_CellWall_Glycosyl"/>
</dbReference>
<accession>A0A1L3GLY9</accession>
<keyword evidence="5 6" id="KW-0472">Membrane</keyword>
<name>A0A1L3GLY9_9BACT</name>
<dbReference type="Proteomes" id="UP000182517">
    <property type="component" value="Chromosome"/>
</dbReference>
<dbReference type="PANTHER" id="PTHR38459">
    <property type="entry name" value="PROPHAGE BACTOPRENOL-LINKED GLUCOSE TRANSLOCASE HOMOLOG"/>
    <property type="match status" value="1"/>
</dbReference>
<reference evidence="8 9" key="1">
    <citation type="journal article" date="2017" name="Genome Announc.">
        <title>Complete Genome Sequences of Two Acetylene-Fermenting Pelobacter acetylenicus Strains.</title>
        <authorList>
            <person name="Sutton J.M."/>
            <person name="Baesman S.M."/>
            <person name="Fierst J.L."/>
            <person name="Poret-Peterson A.T."/>
            <person name="Oremland R.S."/>
            <person name="Dunlap D.S."/>
            <person name="Akob D.M."/>
        </authorList>
    </citation>
    <scope>NUCLEOTIDE SEQUENCE [LARGE SCALE GENOMIC DNA]</scope>
    <source>
        <strain evidence="8 9">SFB93</strain>
    </source>
</reference>
<dbReference type="OrthoDB" id="9812049at2"/>
<dbReference type="PANTHER" id="PTHR38459:SF1">
    <property type="entry name" value="PROPHAGE BACTOPRENOL-LINKED GLUCOSE TRANSLOCASE HOMOLOG"/>
    <property type="match status" value="1"/>
</dbReference>
<feature type="transmembrane region" description="Helical" evidence="6">
    <location>
        <begin position="7"/>
        <end position="26"/>
    </location>
</feature>
<feature type="domain" description="GtrA/DPMS transmembrane" evidence="7">
    <location>
        <begin position="5"/>
        <end position="132"/>
    </location>
</feature>
<evidence type="ECO:0000256" key="5">
    <source>
        <dbReference type="ARBA" id="ARBA00023136"/>
    </source>
</evidence>
<protein>
    <recommendedName>
        <fullName evidence="7">GtrA/DPMS transmembrane domain-containing protein</fullName>
    </recommendedName>
</protein>
<keyword evidence="9" id="KW-1185">Reference proteome</keyword>
<evidence type="ECO:0000256" key="2">
    <source>
        <dbReference type="ARBA" id="ARBA00009399"/>
    </source>
</evidence>
<dbReference type="GO" id="GO:0005886">
    <property type="term" value="C:plasma membrane"/>
    <property type="evidence" value="ECO:0007669"/>
    <property type="project" value="TreeGrafter"/>
</dbReference>
<evidence type="ECO:0000313" key="9">
    <source>
        <dbReference type="Proteomes" id="UP000182517"/>
    </source>
</evidence>
<organism evidence="8 9">
    <name type="scientific">Syntrophotalea acetylenivorans</name>
    <dbReference type="NCBI Taxonomy" id="1842532"/>
    <lineage>
        <taxon>Bacteria</taxon>
        <taxon>Pseudomonadati</taxon>
        <taxon>Thermodesulfobacteriota</taxon>
        <taxon>Desulfuromonadia</taxon>
        <taxon>Desulfuromonadales</taxon>
        <taxon>Syntrophotaleaceae</taxon>
        <taxon>Syntrophotalea</taxon>
    </lineage>
</organism>
<evidence type="ECO:0000256" key="6">
    <source>
        <dbReference type="SAM" id="Phobius"/>
    </source>
</evidence>
<dbReference type="AlphaFoldDB" id="A0A1L3GLY9"/>
<dbReference type="STRING" id="1842532.A7E78_03435"/>
<dbReference type="GO" id="GO:0000271">
    <property type="term" value="P:polysaccharide biosynthetic process"/>
    <property type="evidence" value="ECO:0007669"/>
    <property type="project" value="InterPro"/>
</dbReference>
<feature type="transmembrane region" description="Helical" evidence="6">
    <location>
        <begin position="32"/>
        <end position="53"/>
    </location>
</feature>
<proteinExistence type="inferred from homology"/>
<evidence type="ECO:0000313" key="8">
    <source>
        <dbReference type="EMBL" id="APG26966.1"/>
    </source>
</evidence>
<dbReference type="InterPro" id="IPR007267">
    <property type="entry name" value="GtrA_DPMS_TM"/>
</dbReference>
<dbReference type="EMBL" id="CP015519">
    <property type="protein sequence ID" value="APG26966.1"/>
    <property type="molecule type" value="Genomic_DNA"/>
</dbReference>
<evidence type="ECO:0000256" key="3">
    <source>
        <dbReference type="ARBA" id="ARBA00022692"/>
    </source>
</evidence>
<evidence type="ECO:0000256" key="1">
    <source>
        <dbReference type="ARBA" id="ARBA00004141"/>
    </source>
</evidence>
<dbReference type="KEGG" id="pef:A7E78_03435"/>
<sequence>MQFMRFAIVGLLNTLIDFGVLNGLLWMDGYPVGWKLFAYNALAFTVASGNSYLFNKYWTFGDRRPSTLPHVGLFFLLTTIGLLINCTIVYLLTLPGASPVALSPAIWVNLAKIAATFASLVWNFFSYRYWVFDAKSSARSQSPAVATVKVPTSPQ</sequence>
<comment type="similarity">
    <text evidence="2">Belongs to the GtrA family.</text>
</comment>
<keyword evidence="4 6" id="KW-1133">Transmembrane helix</keyword>
<gene>
    <name evidence="8" type="ORF">A7E78_03435</name>
</gene>
<keyword evidence="3 6" id="KW-0812">Transmembrane</keyword>
<evidence type="ECO:0000259" key="7">
    <source>
        <dbReference type="Pfam" id="PF04138"/>
    </source>
</evidence>
<feature type="transmembrane region" description="Helical" evidence="6">
    <location>
        <begin position="105"/>
        <end position="125"/>
    </location>
</feature>
<feature type="transmembrane region" description="Helical" evidence="6">
    <location>
        <begin position="73"/>
        <end position="93"/>
    </location>
</feature>
<comment type="subcellular location">
    <subcellularLocation>
        <location evidence="1">Membrane</location>
        <topology evidence="1">Multi-pass membrane protein</topology>
    </subcellularLocation>
</comment>
<dbReference type="RefSeq" id="WP_072282927.1">
    <property type="nucleotide sequence ID" value="NZ_CP015519.1"/>
</dbReference>